<evidence type="ECO:0000313" key="6">
    <source>
        <dbReference type="EMBL" id="CAE7152603.1"/>
    </source>
</evidence>
<feature type="repeat" description="WD" evidence="3">
    <location>
        <begin position="5"/>
        <end position="46"/>
    </location>
</feature>
<feature type="domain" description="Protein kinase" evidence="5">
    <location>
        <begin position="1276"/>
        <end position="1456"/>
    </location>
</feature>
<feature type="repeat" description="WD" evidence="3">
    <location>
        <begin position="139"/>
        <end position="180"/>
    </location>
</feature>
<dbReference type="GO" id="GO:0005524">
    <property type="term" value="F:ATP binding"/>
    <property type="evidence" value="ECO:0007669"/>
    <property type="project" value="InterPro"/>
</dbReference>
<dbReference type="PANTHER" id="PTHR22847">
    <property type="entry name" value="WD40 REPEAT PROTEIN"/>
    <property type="match status" value="1"/>
</dbReference>
<dbReference type="InterPro" id="IPR012337">
    <property type="entry name" value="RNaseH-like_sf"/>
</dbReference>
<accession>A0A8H3HXW2</accession>
<evidence type="ECO:0000259" key="5">
    <source>
        <dbReference type="PROSITE" id="PS50011"/>
    </source>
</evidence>
<feature type="repeat" description="WD" evidence="3">
    <location>
        <begin position="48"/>
        <end position="89"/>
    </location>
</feature>
<dbReference type="SMART" id="SM00220">
    <property type="entry name" value="S_TKc"/>
    <property type="match status" value="1"/>
</dbReference>
<evidence type="ECO:0000313" key="7">
    <source>
        <dbReference type="Proteomes" id="UP000663827"/>
    </source>
</evidence>
<feature type="non-terminal residue" evidence="6">
    <location>
        <position position="1"/>
    </location>
</feature>
<feature type="region of interest" description="Disordered" evidence="4">
    <location>
        <begin position="1"/>
        <end position="29"/>
    </location>
</feature>
<dbReference type="CDD" id="cd00200">
    <property type="entry name" value="WD40"/>
    <property type="match status" value="2"/>
</dbReference>
<dbReference type="Proteomes" id="UP000663827">
    <property type="component" value="Unassembled WGS sequence"/>
</dbReference>
<dbReference type="SUPFAM" id="SSF56112">
    <property type="entry name" value="Protein kinase-like (PK-like)"/>
    <property type="match status" value="2"/>
</dbReference>
<feature type="repeat" description="WD" evidence="3">
    <location>
        <begin position="182"/>
        <end position="223"/>
    </location>
</feature>
<dbReference type="InterPro" id="IPR008906">
    <property type="entry name" value="HATC_C_dom"/>
</dbReference>
<dbReference type="InterPro" id="IPR020472">
    <property type="entry name" value="WD40_PAC1"/>
</dbReference>
<dbReference type="InterPro" id="IPR036322">
    <property type="entry name" value="WD40_repeat_dom_sf"/>
</dbReference>
<evidence type="ECO:0000256" key="4">
    <source>
        <dbReference type="SAM" id="MobiDB-lite"/>
    </source>
</evidence>
<keyword evidence="2" id="KW-0677">Repeat</keyword>
<dbReference type="Gene3D" id="1.10.510.10">
    <property type="entry name" value="Transferase(Phosphotransferase) domain 1"/>
    <property type="match status" value="2"/>
</dbReference>
<dbReference type="Pfam" id="PF07714">
    <property type="entry name" value="PK_Tyr_Ser-Thr"/>
    <property type="match status" value="2"/>
</dbReference>
<dbReference type="Pfam" id="PF00400">
    <property type="entry name" value="WD40"/>
    <property type="match status" value="14"/>
</dbReference>
<dbReference type="SUPFAM" id="SSF50978">
    <property type="entry name" value="WD40 repeat-like"/>
    <property type="match status" value="2"/>
</dbReference>
<dbReference type="PROSITE" id="PS00678">
    <property type="entry name" value="WD_REPEATS_1"/>
    <property type="match status" value="8"/>
</dbReference>
<feature type="repeat" description="WD" evidence="3">
    <location>
        <begin position="267"/>
        <end position="297"/>
    </location>
</feature>
<feature type="repeat" description="WD" evidence="3">
    <location>
        <begin position="1198"/>
        <end position="1228"/>
    </location>
</feature>
<name>A0A8H3HXW2_9AGAM</name>
<reference evidence="6" key="1">
    <citation type="submission" date="2021-01" db="EMBL/GenBank/DDBJ databases">
        <authorList>
            <person name="Kaushik A."/>
        </authorList>
    </citation>
    <scope>NUCLEOTIDE SEQUENCE</scope>
    <source>
        <strain evidence="6">AG5</strain>
    </source>
</reference>
<dbReference type="PRINTS" id="PR00320">
    <property type="entry name" value="GPROTEINBRPT"/>
</dbReference>
<feature type="repeat" description="WD" evidence="3">
    <location>
        <begin position="1156"/>
        <end position="1197"/>
    </location>
</feature>
<feature type="domain" description="Protein kinase" evidence="5">
    <location>
        <begin position="345"/>
        <end position="650"/>
    </location>
</feature>
<proteinExistence type="predicted"/>
<dbReference type="PROSITE" id="PS50011">
    <property type="entry name" value="PROTEIN_KINASE_DOM"/>
    <property type="match status" value="2"/>
</dbReference>
<evidence type="ECO:0000256" key="1">
    <source>
        <dbReference type="ARBA" id="ARBA00022574"/>
    </source>
</evidence>
<keyword evidence="1 3" id="KW-0853">WD repeat</keyword>
<sequence>NKCPPEGHTSSVNSVAFSPDGKSVASGSWDNTVRTWDAHNSSPIGEPLRGHSGWVWSVSYSPLGNLIASGSRDETIRLWDTKTGHQSGILQGNHSFYSVAFSPDARLIASGSGGFSYDPTKFAVQLWDVQRMKVASRPFKGHTRSVWSVSFSSDGTRLVSGSSDATIRVWDVERGMTVVGPLEGHSHSVYSAAFSPDSTQIVSCSLDRTIHLWDARDGRLIGAPYEGHTDWVRSVAFSPRGTYVASGGDDKTVRLWDTRTGRQVDQLNEHTDSVTSVAFSPCGQYIASGSWDRRVAIRKVLGDESYSDNDSAPRKVTSHMSITQIFNCLRLAGCVDLSSQMDSRQGTAMIVSGGGFGDIWKGKLRNGGSVAIKAWRTNTLEACDYKTVKCAAREVFLWSRMDHPHIHRLQGVILFRDQYLGMVSEWMDNGNLQEYLRKNPGADRFQLCTHVASGLEYMHSCSTVHGDLKAVCNKTRPIITSLKRLSQLNVLVTTDGIAQLSDFDFSVMSEASNLLFSDSSNSRMGSIRWTAPEILCEEVHRKTTQADVYALGMVCGVYEASVNYTQNPADNAFWVQSVALSSEGKSDASGSYDFSQFQTTEPDGMPLVCPCSDWEAISAVCKWLKFFRAALVCMSGEKYPTLSFSLHIYLVLIGYVSNLENDSTVRQNPPALNGIRACKAKLQEFLDRSTKDSQYYYFAMVLDPRYKDTLFKLHTPILGQILSDNWISNSAEAFVRTAAHFYGDTIDKSTQPQPAAREGLDVDEFDRAMHASIPQWLCQHQEPTSVLHEIQQYLAEPTTSMAPLDWWNKHSSRFPRLAAMARDYLCIPGSSVAVERVLSTGCDVISLRRAALSAETIRTLMNYRADIMLEKATQDVRITIYNSNDSSNPLIRAIGCRIPFDSDAYLVLTTLARDPSYPPGVRSHWPESSGRLMVVHEGTDWVYSVAFSPDGKSVASGSYDQTVRMWDAHNSSSIGEPLRGHSDSVNSVSYSPLGNLIASASYDSTIRLWDTNTGHQSGVPLKGNYPFYSVAFSPNAKLIASGSGGLSYDPTECAVQLWDVQGRKAKSNPFQGHTSPVRSVAFSSDITRLVSGSYDRTIRVWDVERGMTIVGPLGGHINAVNSTTFSPNDAQIVSCSNDRTIRLWDARNGGLIGDPLEGHTDGVQSVSFSPRGTYVASGGFDKTVRLWDIRARRQADQFEEHTGSVTSVTFSPCGQYIVSGSFDRKVIIRKVLGDEPDSDDDSAPRMVTSHMSITQIFECLRRAGCVDLSLKMDSRQDTAMIASGGGFGDIWKGKLHNGGSVAIKAWRTNTLDTCDYKTVKRAARELFLWSRMDHPHIHRLQGVILFRDQYLGMVSEWMDNGNLQEYLRKQPNADRFQLCTHVASGLEYMHSRSTVHGDLKALNVLVTTDGIARLSDFDFSVMSEASNLLFSESSNSRMGSIRWTVGRIILRLFSSA</sequence>
<dbReference type="PROSITE" id="PS50294">
    <property type="entry name" value="WD_REPEATS_REGION"/>
    <property type="match status" value="12"/>
</dbReference>
<dbReference type="PANTHER" id="PTHR22847:SF637">
    <property type="entry name" value="WD REPEAT DOMAIN 5B"/>
    <property type="match status" value="1"/>
</dbReference>
<dbReference type="GO" id="GO:1990234">
    <property type="term" value="C:transferase complex"/>
    <property type="evidence" value="ECO:0007669"/>
    <property type="project" value="UniProtKB-ARBA"/>
</dbReference>
<dbReference type="SMART" id="SM00320">
    <property type="entry name" value="WD40"/>
    <property type="match status" value="14"/>
</dbReference>
<feature type="repeat" description="WD" evidence="3">
    <location>
        <begin position="935"/>
        <end position="976"/>
    </location>
</feature>
<feature type="repeat" description="WD" evidence="3">
    <location>
        <begin position="1070"/>
        <end position="1111"/>
    </location>
</feature>
<evidence type="ECO:0000256" key="3">
    <source>
        <dbReference type="PROSITE-ProRule" id="PRU00221"/>
    </source>
</evidence>
<dbReference type="InterPro" id="IPR001245">
    <property type="entry name" value="Ser-Thr/Tyr_kinase_cat_dom"/>
</dbReference>
<dbReference type="InterPro" id="IPR011009">
    <property type="entry name" value="Kinase-like_dom_sf"/>
</dbReference>
<dbReference type="InterPro" id="IPR019775">
    <property type="entry name" value="WD40_repeat_CS"/>
</dbReference>
<dbReference type="Gene3D" id="2.130.10.10">
    <property type="entry name" value="YVTN repeat-like/Quinoprotein amine dehydrogenase"/>
    <property type="match status" value="6"/>
</dbReference>
<dbReference type="GO" id="GO:0046983">
    <property type="term" value="F:protein dimerization activity"/>
    <property type="evidence" value="ECO:0007669"/>
    <property type="project" value="InterPro"/>
</dbReference>
<gene>
    <name evidence="6" type="ORF">RDB_LOCUS89972</name>
</gene>
<protein>
    <recommendedName>
        <fullName evidence="5">Protein kinase domain-containing protein</fullName>
    </recommendedName>
</protein>
<feature type="repeat" description="WD" evidence="3">
    <location>
        <begin position="225"/>
        <end position="266"/>
    </location>
</feature>
<dbReference type="Pfam" id="PF05699">
    <property type="entry name" value="Dimer_Tnp_hAT"/>
    <property type="match status" value="1"/>
</dbReference>
<evidence type="ECO:0000256" key="2">
    <source>
        <dbReference type="ARBA" id="ARBA00022737"/>
    </source>
</evidence>
<feature type="repeat" description="WD" evidence="3">
    <location>
        <begin position="1113"/>
        <end position="1154"/>
    </location>
</feature>
<organism evidence="6 7">
    <name type="scientific">Rhizoctonia solani</name>
    <dbReference type="NCBI Taxonomy" id="456999"/>
    <lineage>
        <taxon>Eukaryota</taxon>
        <taxon>Fungi</taxon>
        <taxon>Dikarya</taxon>
        <taxon>Basidiomycota</taxon>
        <taxon>Agaricomycotina</taxon>
        <taxon>Agaricomycetes</taxon>
        <taxon>Cantharellales</taxon>
        <taxon>Ceratobasidiaceae</taxon>
        <taxon>Rhizoctonia</taxon>
    </lineage>
</organism>
<dbReference type="InterPro" id="IPR000719">
    <property type="entry name" value="Prot_kinase_dom"/>
</dbReference>
<dbReference type="GO" id="GO:0004672">
    <property type="term" value="F:protein kinase activity"/>
    <property type="evidence" value="ECO:0007669"/>
    <property type="project" value="InterPro"/>
</dbReference>
<dbReference type="PROSITE" id="PS50082">
    <property type="entry name" value="WD_REPEATS_2"/>
    <property type="match status" value="12"/>
</dbReference>
<feature type="repeat" description="WD" evidence="3">
    <location>
        <begin position="978"/>
        <end position="1019"/>
    </location>
</feature>
<comment type="caution">
    <text evidence="6">The sequence shown here is derived from an EMBL/GenBank/DDBJ whole genome shotgun (WGS) entry which is preliminary data.</text>
</comment>
<dbReference type="InterPro" id="IPR001680">
    <property type="entry name" value="WD40_rpt"/>
</dbReference>
<dbReference type="EMBL" id="CAJNJQ010001853">
    <property type="protein sequence ID" value="CAE7152603.1"/>
    <property type="molecule type" value="Genomic_DNA"/>
</dbReference>
<dbReference type="InterPro" id="IPR015943">
    <property type="entry name" value="WD40/YVTN_repeat-like_dom_sf"/>
</dbReference>
<dbReference type="SUPFAM" id="SSF53098">
    <property type="entry name" value="Ribonuclease H-like"/>
    <property type="match status" value="1"/>
</dbReference>